<keyword evidence="3" id="KW-0472">Membrane</keyword>
<name>A0ABU9L0A4_9FLAO</name>
<sequence>MTDIYRQIQRLLNSKFTPYIYILFFFVQVSCVLAQGYKLEIRTNPNDPEEFARPLAFQKNIITKDSVAVELNSHLKQIELKGYLNATIDSVVQTDSVYTAFLDPGEKLEFINIYYGHISKLLLSEKDLNSISKEVDSSRIRIPFTEIPAFMNALVSLFENKGNSFVMASLEQIELDKQDARAILRLDQNIVRHVDKVIIRGYDNFPKNYIDHELGLKRGTVFNSEKLEMASRAVNNLLFAEELKPPEVLFTNDSTIIYLYLSKKRSNEFDGIVGFASKEEENGLEFNGYLDLSINNIFNSGETIALFWKNNGQNRQRFYLETELPYIFNLPLSPKINFELYRQDSTFNNVKANFSLLYSIIGKGQITANINTENSNDLTNGNTAGIGSYSNLFWGLSYTYKILTADALFPVRFDVRFSAMFGSRSNEQESVSQTKFMFHTSYLYPINRKNYIFLQNVSGLLDSDNYFENELFRFGGIYNLRGVNEESIFASSYTVFNLEYRFKPNLSSYFYTITDYSFSKNELISQNTNVLSFGLGYAFQTKAGILNLSYAIGKFENSPFTFDNSKVHIKIVSKF</sequence>
<keyword evidence="1" id="KW-1134">Transmembrane beta strand</keyword>
<dbReference type="PANTHER" id="PTHR12815">
    <property type="entry name" value="SORTING AND ASSEMBLY MACHINERY SAMM50 PROTEIN FAMILY MEMBER"/>
    <property type="match status" value="1"/>
</dbReference>
<dbReference type="PANTHER" id="PTHR12815:SF18">
    <property type="entry name" value="SORTING AND ASSEMBLY MACHINERY COMPONENT 50 HOMOLOG"/>
    <property type="match status" value="1"/>
</dbReference>
<dbReference type="RefSeq" id="WP_342159377.1">
    <property type="nucleotide sequence ID" value="NZ_JBCDNA010000001.1"/>
</dbReference>
<dbReference type="Gene3D" id="2.40.160.50">
    <property type="entry name" value="membrane protein fhac: a member of the omp85/tpsb transporter family"/>
    <property type="match status" value="1"/>
</dbReference>
<reference evidence="5 6" key="1">
    <citation type="submission" date="2024-04" db="EMBL/GenBank/DDBJ databases">
        <title>whole genome sequencing of Lutimonas vermicola strain IMCC1616.</title>
        <authorList>
            <person name="Bae S.S."/>
        </authorList>
    </citation>
    <scope>NUCLEOTIDE SEQUENCE [LARGE SCALE GENOMIC DNA]</scope>
    <source>
        <strain evidence="5 6">IMCC1616</strain>
    </source>
</reference>
<dbReference type="InterPro" id="IPR039910">
    <property type="entry name" value="D15-like"/>
</dbReference>
<protein>
    <submittedName>
        <fullName evidence="5">POTRA domain-containing protein</fullName>
    </submittedName>
</protein>
<comment type="caution">
    <text evidence="5">The sequence shown here is derived from an EMBL/GenBank/DDBJ whole genome shotgun (WGS) entry which is preliminary data.</text>
</comment>
<evidence type="ECO:0000259" key="4">
    <source>
        <dbReference type="Pfam" id="PF07244"/>
    </source>
</evidence>
<dbReference type="EMBL" id="JBCDNA010000001">
    <property type="protein sequence ID" value="MEL4455533.1"/>
    <property type="molecule type" value="Genomic_DNA"/>
</dbReference>
<keyword evidence="6" id="KW-1185">Reference proteome</keyword>
<gene>
    <name evidence="5" type="ORF">AABB81_06460</name>
</gene>
<evidence type="ECO:0000256" key="3">
    <source>
        <dbReference type="SAM" id="Phobius"/>
    </source>
</evidence>
<feature type="domain" description="POTRA" evidence="4">
    <location>
        <begin position="194"/>
        <end position="240"/>
    </location>
</feature>
<evidence type="ECO:0000313" key="5">
    <source>
        <dbReference type="EMBL" id="MEL4455533.1"/>
    </source>
</evidence>
<dbReference type="InterPro" id="IPR010827">
    <property type="entry name" value="BamA/TamA_POTRA"/>
</dbReference>
<evidence type="ECO:0000256" key="1">
    <source>
        <dbReference type="ARBA" id="ARBA00022452"/>
    </source>
</evidence>
<dbReference type="Pfam" id="PF07244">
    <property type="entry name" value="POTRA"/>
    <property type="match status" value="1"/>
</dbReference>
<evidence type="ECO:0000313" key="6">
    <source>
        <dbReference type="Proteomes" id="UP001474120"/>
    </source>
</evidence>
<keyword evidence="2 3" id="KW-0812">Transmembrane</keyword>
<dbReference type="Gene3D" id="3.10.20.310">
    <property type="entry name" value="membrane protein fhac"/>
    <property type="match status" value="1"/>
</dbReference>
<evidence type="ECO:0000256" key="2">
    <source>
        <dbReference type="ARBA" id="ARBA00022692"/>
    </source>
</evidence>
<proteinExistence type="predicted"/>
<accession>A0ABU9L0A4</accession>
<dbReference type="Proteomes" id="UP001474120">
    <property type="component" value="Unassembled WGS sequence"/>
</dbReference>
<feature type="transmembrane region" description="Helical" evidence="3">
    <location>
        <begin position="20"/>
        <end position="37"/>
    </location>
</feature>
<organism evidence="5 6">
    <name type="scientific">Lutimonas vermicola</name>
    <dbReference type="NCBI Taxonomy" id="414288"/>
    <lineage>
        <taxon>Bacteria</taxon>
        <taxon>Pseudomonadati</taxon>
        <taxon>Bacteroidota</taxon>
        <taxon>Flavobacteriia</taxon>
        <taxon>Flavobacteriales</taxon>
        <taxon>Flavobacteriaceae</taxon>
        <taxon>Lutimonas</taxon>
    </lineage>
</organism>
<keyword evidence="3" id="KW-1133">Transmembrane helix</keyword>